<reference evidence="16 17" key="2">
    <citation type="journal article" date="2011" name="PLoS Genet.">
        <title>Caenorhabditis briggsae recombinant inbred line genotypes reveal inter-strain incompatibility and the evolution of recombination.</title>
        <authorList>
            <person name="Ross J.A."/>
            <person name="Koboldt D.C."/>
            <person name="Staisch J.E."/>
            <person name="Chamberlin H.M."/>
            <person name="Gupta B.P."/>
            <person name="Miller R.D."/>
            <person name="Baird S.E."/>
            <person name="Haag E.S."/>
        </authorList>
    </citation>
    <scope>NUCLEOTIDE SEQUENCE [LARGE SCALE GENOMIC DNA]</scope>
    <source>
        <strain evidence="16 17">AF16</strain>
    </source>
</reference>
<dbReference type="AlphaFoldDB" id="A8XUK9"/>
<dbReference type="STRING" id="6238.A8XUK9"/>
<keyword evidence="6 9" id="KW-0547">Nucleotide-binding</keyword>
<comment type="function">
    <text evidence="9">Serine/threonine kinase that plays a role in the response to environmental stress. Appears to act upstream of the JUN N-terminal pathway.</text>
</comment>
<evidence type="ECO:0000259" key="15">
    <source>
        <dbReference type="PROSITE" id="PS50219"/>
    </source>
</evidence>
<dbReference type="InterPro" id="IPR011009">
    <property type="entry name" value="Kinase-like_dom_sf"/>
</dbReference>
<keyword evidence="17" id="KW-1185">Reference proteome</keyword>
<evidence type="ECO:0000256" key="3">
    <source>
        <dbReference type="ARBA" id="ARBA00022527"/>
    </source>
</evidence>
<dbReference type="FunCoup" id="A8XUK9">
    <property type="interactions" value="2301"/>
</dbReference>
<evidence type="ECO:0000256" key="11">
    <source>
        <dbReference type="PIRSR" id="PIRSR038172-2"/>
    </source>
</evidence>
<comment type="catalytic activity">
    <reaction evidence="9">
        <text>L-seryl-[protein] + ATP = O-phospho-L-seryl-[protein] + ADP + H(+)</text>
        <dbReference type="Rhea" id="RHEA:17989"/>
        <dbReference type="Rhea" id="RHEA-COMP:9863"/>
        <dbReference type="Rhea" id="RHEA-COMP:11604"/>
        <dbReference type="ChEBI" id="CHEBI:15378"/>
        <dbReference type="ChEBI" id="CHEBI:29999"/>
        <dbReference type="ChEBI" id="CHEBI:30616"/>
        <dbReference type="ChEBI" id="CHEBI:83421"/>
        <dbReference type="ChEBI" id="CHEBI:456216"/>
        <dbReference type="EC" id="2.7.11.1"/>
    </reaction>
</comment>
<evidence type="ECO:0000256" key="2">
    <source>
        <dbReference type="ARBA" id="ARBA00008874"/>
    </source>
</evidence>
<dbReference type="WormBase" id="CBG19019">
    <property type="protein sequence ID" value="CBP11201"/>
    <property type="gene ID" value="WBGene00038305"/>
    <property type="gene designation" value="Cbr-gck-2"/>
</dbReference>
<dbReference type="SMART" id="SM00036">
    <property type="entry name" value="CNH"/>
    <property type="match status" value="1"/>
</dbReference>
<dbReference type="HOGENOM" id="CLU_006347_1_0_1"/>
<sequence>MSADVIKRSNPADDYELLQRVGSGTYGEVYKARDIRSDTLAAVKVVKLEAGDNFAVIQQEIMVIRECSHPNIIAYFGSYIRRDRLWIVMEYCGGGSLQDIYHLTGPLSELQIAFVCRETLRGLNYLHNMGKVSFRSIHRDIKGANILLSSNGDVKLADFGVAAQITATIGKRKSFIGTPYWMAPEVACVEKRGGYGMLCDVWATGITAIELGECQPPLFDLHPMQVLYLMTKSGYKPPHLKDKHRWSPLFHDFVRQCLTKNPKKRPSPEKLLTSHPFVLGSLSARMTRDLLDKVNGAPSDVYDRMSKTVDDLTEEESDMDDAPPLLTPDAAPIKIGLPAHLNGLRLDAKCLEQLTSSPHSTSSETDRKTPTATPRGLNRGYHSERTLPAKEMQSLPDVIGGDALLHCASGNGVIHDDDETIRAPRAPPRTLRAAQKAAASGSENRFSSTSIASTPSEDSMSTFFGMPIIPKVPMGACFSKIMDGTDLKINCAASWVHPLTGAHLLLFGTEQGIYSFDTNCLPDGNLTKIHHRRCSWMFVYSDRLTAIQGNTPYLYRHDLIALTQKNLTLKMSKNLNKIPEKYVPKRLAITVRMPETRGALQCTVKQGEGAQSSSLFLCCAVPKTVHLFQWYKPMNQFVLVRSEPLREDIRFPIRPFALVNSRASDFPELCIGVGRMSGASEFQFNMVNFCSSTRNSEVSDGYNSSFGSLAEDEMLEVGNMHQIDRNTLCFSFRNKVVMTDLEGFERPKPSIFTFNFHIEYLHVVDETILAFHANGVQGRDLKTNLNTQDLCDVSRLYRVIGDDRVIILRSQLMTARNAGDTLDISLLMGHSDTPTL</sequence>
<dbReference type="eggNOG" id="KOG0576">
    <property type="taxonomic scope" value="Eukaryota"/>
</dbReference>
<dbReference type="PROSITE" id="PS00107">
    <property type="entry name" value="PROTEIN_KINASE_ATP"/>
    <property type="match status" value="1"/>
</dbReference>
<evidence type="ECO:0000256" key="10">
    <source>
        <dbReference type="PIRSR" id="PIRSR038172-1"/>
    </source>
</evidence>
<dbReference type="OMA" id="HRRCSWM"/>
<dbReference type="EC" id="2.7.11.1" evidence="9"/>
<evidence type="ECO:0000259" key="14">
    <source>
        <dbReference type="PROSITE" id="PS50011"/>
    </source>
</evidence>
<dbReference type="PANTHER" id="PTHR48012">
    <property type="entry name" value="STERILE20-LIKE KINASE, ISOFORM B-RELATED"/>
    <property type="match status" value="1"/>
</dbReference>
<comment type="cofactor">
    <cofactor evidence="1 9">
        <name>Mg(2+)</name>
        <dbReference type="ChEBI" id="CHEBI:18420"/>
    </cofactor>
</comment>
<dbReference type="PIRSF" id="PIRSF038172">
    <property type="entry name" value="MAPKKKK"/>
    <property type="match status" value="1"/>
</dbReference>
<dbReference type="InterPro" id="IPR021160">
    <property type="entry name" value="MAPKKKK"/>
</dbReference>
<dbReference type="Proteomes" id="UP000008549">
    <property type="component" value="Unassembled WGS sequence"/>
</dbReference>
<dbReference type="SUPFAM" id="SSF56112">
    <property type="entry name" value="Protein kinase-like (PK-like)"/>
    <property type="match status" value="1"/>
</dbReference>
<evidence type="ECO:0000256" key="6">
    <source>
        <dbReference type="ARBA" id="ARBA00022741"/>
    </source>
</evidence>
<dbReference type="InterPro" id="IPR000719">
    <property type="entry name" value="Prot_kinase_dom"/>
</dbReference>
<keyword evidence="4" id="KW-0597">Phosphoprotein</keyword>
<dbReference type="InParanoid" id="A8XUK9"/>
<keyword evidence="3 9" id="KW-0723">Serine/threonine-protein kinase</keyword>
<dbReference type="PROSITE" id="PS50011">
    <property type="entry name" value="PROTEIN_KINASE_DOM"/>
    <property type="match status" value="1"/>
</dbReference>
<dbReference type="EMBL" id="HE601047">
    <property type="protein sequence ID" value="CAP36334.2"/>
    <property type="molecule type" value="Genomic_DNA"/>
</dbReference>
<dbReference type="InterPro" id="IPR017441">
    <property type="entry name" value="Protein_kinase_ATP_BS"/>
</dbReference>
<organism evidence="16 17">
    <name type="scientific">Caenorhabditis briggsae</name>
    <dbReference type="NCBI Taxonomy" id="6238"/>
    <lineage>
        <taxon>Eukaryota</taxon>
        <taxon>Metazoa</taxon>
        <taxon>Ecdysozoa</taxon>
        <taxon>Nematoda</taxon>
        <taxon>Chromadorea</taxon>
        <taxon>Rhabditida</taxon>
        <taxon>Rhabditina</taxon>
        <taxon>Rhabditomorpha</taxon>
        <taxon>Rhabditoidea</taxon>
        <taxon>Rhabditidae</taxon>
        <taxon>Peloderinae</taxon>
        <taxon>Caenorhabditis</taxon>
    </lineage>
</organism>
<dbReference type="FunFam" id="1.10.510.10:FF:000031">
    <property type="entry name" value="Mitogen-activated protein kinase kinase kinase kinase"/>
    <property type="match status" value="1"/>
</dbReference>
<dbReference type="Pfam" id="PF00069">
    <property type="entry name" value="Pkinase"/>
    <property type="match status" value="1"/>
</dbReference>
<dbReference type="GO" id="GO:0005737">
    <property type="term" value="C:cytoplasm"/>
    <property type="evidence" value="ECO:0000318"/>
    <property type="project" value="GO_Central"/>
</dbReference>
<evidence type="ECO:0000313" key="18">
    <source>
        <dbReference type="WormBase" id="CBG19019"/>
    </source>
</evidence>
<gene>
    <name evidence="18" type="primary">gck-2</name>
    <name evidence="16" type="synonym">Cbr-gck-2</name>
    <name evidence="18" type="ORF">CBG19019</name>
    <name evidence="16" type="ORF">CBG_19019</name>
</gene>
<keyword evidence="5 9" id="KW-0808">Transferase</keyword>
<dbReference type="GO" id="GO:0005524">
    <property type="term" value="F:ATP binding"/>
    <property type="evidence" value="ECO:0007669"/>
    <property type="project" value="UniProtKB-UniRule"/>
</dbReference>
<feature type="region of interest" description="Disordered" evidence="13">
    <location>
        <begin position="356"/>
        <end position="381"/>
    </location>
</feature>
<proteinExistence type="inferred from homology"/>
<feature type="binding site" evidence="11">
    <location>
        <begin position="21"/>
        <end position="29"/>
    </location>
    <ligand>
        <name>ATP</name>
        <dbReference type="ChEBI" id="CHEBI:30616"/>
    </ligand>
</feature>
<dbReference type="Gene3D" id="1.10.510.10">
    <property type="entry name" value="Transferase(Phosphotransferase) domain 1"/>
    <property type="match status" value="1"/>
</dbReference>
<dbReference type="PROSITE" id="PS50219">
    <property type="entry name" value="CNH"/>
    <property type="match status" value="1"/>
</dbReference>
<comment type="similarity">
    <text evidence="2 9">Belongs to the protein kinase superfamily. STE Ser/Thr protein kinase family. STE20 subfamily.</text>
</comment>
<dbReference type="CDD" id="cd06613">
    <property type="entry name" value="STKc_MAP4K3_like"/>
    <property type="match status" value="1"/>
</dbReference>
<name>A8XUK9_CAEBR</name>
<evidence type="ECO:0000256" key="13">
    <source>
        <dbReference type="SAM" id="MobiDB-lite"/>
    </source>
</evidence>
<keyword evidence="7 9" id="KW-0418">Kinase</keyword>
<evidence type="ECO:0000256" key="9">
    <source>
        <dbReference type="PIRNR" id="PIRNR038172"/>
    </source>
</evidence>
<evidence type="ECO:0000256" key="5">
    <source>
        <dbReference type="ARBA" id="ARBA00022679"/>
    </source>
</evidence>
<dbReference type="GO" id="GO:0035556">
    <property type="term" value="P:intracellular signal transduction"/>
    <property type="evidence" value="ECO:0000318"/>
    <property type="project" value="GO_Central"/>
</dbReference>
<feature type="binding site" evidence="11 12">
    <location>
        <position position="44"/>
    </location>
    <ligand>
        <name>ATP</name>
        <dbReference type="ChEBI" id="CHEBI:30616"/>
    </ligand>
</feature>
<comment type="catalytic activity">
    <reaction evidence="9">
        <text>L-threonyl-[protein] + ATP = O-phospho-L-threonyl-[protein] + ADP + H(+)</text>
        <dbReference type="Rhea" id="RHEA:46608"/>
        <dbReference type="Rhea" id="RHEA-COMP:11060"/>
        <dbReference type="Rhea" id="RHEA-COMP:11605"/>
        <dbReference type="ChEBI" id="CHEBI:15378"/>
        <dbReference type="ChEBI" id="CHEBI:30013"/>
        <dbReference type="ChEBI" id="CHEBI:30616"/>
        <dbReference type="ChEBI" id="CHEBI:61977"/>
        <dbReference type="ChEBI" id="CHEBI:456216"/>
        <dbReference type="EC" id="2.7.11.1"/>
    </reaction>
</comment>
<dbReference type="Pfam" id="PF00780">
    <property type="entry name" value="CNH"/>
    <property type="match status" value="1"/>
</dbReference>
<dbReference type="GO" id="GO:0106310">
    <property type="term" value="F:protein serine kinase activity"/>
    <property type="evidence" value="ECO:0007669"/>
    <property type="project" value="RHEA"/>
</dbReference>
<feature type="domain" description="Protein kinase" evidence="14">
    <location>
        <begin position="15"/>
        <end position="278"/>
    </location>
</feature>
<evidence type="ECO:0000256" key="4">
    <source>
        <dbReference type="ARBA" id="ARBA00022553"/>
    </source>
</evidence>
<feature type="domain" description="CNH" evidence="15">
    <location>
        <begin position="486"/>
        <end position="805"/>
    </location>
</feature>
<feature type="active site" description="Proton acceptor" evidence="10">
    <location>
        <position position="140"/>
    </location>
</feature>
<accession>A8XUK9</accession>
<dbReference type="InterPro" id="IPR050629">
    <property type="entry name" value="STE20/SPS1-PAK"/>
</dbReference>
<keyword evidence="8 9" id="KW-0067">ATP-binding</keyword>
<protein>
    <recommendedName>
        <fullName evidence="9">Mitogen-activated protein kinase kinase kinase kinase</fullName>
        <ecNumber evidence="9">2.7.11.1</ecNumber>
    </recommendedName>
</protein>
<reference evidence="16 17" key="1">
    <citation type="journal article" date="2003" name="PLoS Biol.">
        <title>The genome sequence of Caenorhabditis briggsae: a platform for comparative genomics.</title>
        <authorList>
            <person name="Stein L.D."/>
            <person name="Bao Z."/>
            <person name="Blasiar D."/>
            <person name="Blumenthal T."/>
            <person name="Brent M.R."/>
            <person name="Chen N."/>
            <person name="Chinwalla A."/>
            <person name="Clarke L."/>
            <person name="Clee C."/>
            <person name="Coghlan A."/>
            <person name="Coulson A."/>
            <person name="D'Eustachio P."/>
            <person name="Fitch D.H."/>
            <person name="Fulton L.A."/>
            <person name="Fulton R.E."/>
            <person name="Griffiths-Jones S."/>
            <person name="Harris T.W."/>
            <person name="Hillier L.W."/>
            <person name="Kamath R."/>
            <person name="Kuwabara P.E."/>
            <person name="Mardis E.R."/>
            <person name="Marra M.A."/>
            <person name="Miner T.L."/>
            <person name="Minx P."/>
            <person name="Mullikin J.C."/>
            <person name="Plumb R.W."/>
            <person name="Rogers J."/>
            <person name="Schein J.E."/>
            <person name="Sohrmann M."/>
            <person name="Spieth J."/>
            <person name="Stajich J.E."/>
            <person name="Wei C."/>
            <person name="Willey D."/>
            <person name="Wilson R.K."/>
            <person name="Durbin R."/>
            <person name="Waterston R.H."/>
        </authorList>
    </citation>
    <scope>NUCLEOTIDE SEQUENCE [LARGE SCALE GENOMIC DNA]</scope>
    <source>
        <strain evidence="16 17">AF16</strain>
    </source>
</reference>
<evidence type="ECO:0000256" key="12">
    <source>
        <dbReference type="PROSITE-ProRule" id="PRU10141"/>
    </source>
</evidence>
<evidence type="ECO:0000256" key="7">
    <source>
        <dbReference type="ARBA" id="ARBA00022777"/>
    </source>
</evidence>
<evidence type="ECO:0000256" key="8">
    <source>
        <dbReference type="ARBA" id="ARBA00022840"/>
    </source>
</evidence>
<evidence type="ECO:0000313" key="16">
    <source>
        <dbReference type="EMBL" id="CAP36334.2"/>
    </source>
</evidence>
<dbReference type="SMART" id="SM00220">
    <property type="entry name" value="S_TKc"/>
    <property type="match status" value="1"/>
</dbReference>
<evidence type="ECO:0000313" key="17">
    <source>
        <dbReference type="Proteomes" id="UP000008549"/>
    </source>
</evidence>
<dbReference type="InterPro" id="IPR001180">
    <property type="entry name" value="CNH_dom"/>
</dbReference>
<evidence type="ECO:0000256" key="1">
    <source>
        <dbReference type="ARBA" id="ARBA00001946"/>
    </source>
</evidence>
<dbReference type="PANTHER" id="PTHR48012:SF18">
    <property type="entry name" value="HAPPYHOUR, ISOFORM A"/>
    <property type="match status" value="1"/>
</dbReference>
<dbReference type="GO" id="GO:0008349">
    <property type="term" value="F:MAP kinase kinase kinase kinase activity"/>
    <property type="evidence" value="ECO:0000318"/>
    <property type="project" value="GO_Central"/>
</dbReference>